<gene>
    <name evidence="1" type="ORF">TM448A03486_0003</name>
</gene>
<dbReference type="AlphaFoldDB" id="A0A6H2A1J2"/>
<accession>A0A6H2A1J2</accession>
<organism evidence="1">
    <name type="scientific">viral metagenome</name>
    <dbReference type="NCBI Taxonomy" id="1070528"/>
    <lineage>
        <taxon>unclassified sequences</taxon>
        <taxon>metagenomes</taxon>
        <taxon>organismal metagenomes</taxon>
    </lineage>
</organism>
<reference evidence="1" key="1">
    <citation type="submission" date="2020-03" db="EMBL/GenBank/DDBJ databases">
        <title>The deep terrestrial virosphere.</title>
        <authorList>
            <person name="Holmfeldt K."/>
            <person name="Nilsson E."/>
            <person name="Simone D."/>
            <person name="Lopez-Fernandez M."/>
            <person name="Wu X."/>
            <person name="de Brujin I."/>
            <person name="Lundin D."/>
            <person name="Andersson A."/>
            <person name="Bertilsson S."/>
            <person name="Dopson M."/>
        </authorList>
    </citation>
    <scope>NUCLEOTIDE SEQUENCE</scope>
    <source>
        <strain evidence="1">TM448A03486</strain>
    </source>
</reference>
<protein>
    <recommendedName>
        <fullName evidence="2">Endonuclease</fullName>
    </recommendedName>
</protein>
<dbReference type="EMBL" id="MT144418">
    <property type="protein sequence ID" value="QJA53385.1"/>
    <property type="molecule type" value="Genomic_DNA"/>
</dbReference>
<proteinExistence type="predicted"/>
<name>A0A6H2A1J2_9ZZZZ</name>
<evidence type="ECO:0008006" key="2">
    <source>
        <dbReference type="Google" id="ProtNLM"/>
    </source>
</evidence>
<evidence type="ECO:0000313" key="1">
    <source>
        <dbReference type="EMBL" id="QJA53385.1"/>
    </source>
</evidence>
<sequence>MSEPREKRYAAEYMAENFAAGTYATNIPLGEIPRELVDMHGPGQAAAIYRPSRRRIDAVAWSPGKYLLIEFKIRDPFEGLSRLPTYLRLARRTDDLPGYNGQPFEMWLVVPFALEWIRHDAGDAGIVLKEYWREWIAAYIEQYQGYFTKEYQARRAEKKRIRQALGVE</sequence>